<feature type="domain" description="C2H2-type" evidence="10">
    <location>
        <begin position="197"/>
        <end position="220"/>
    </location>
</feature>
<evidence type="ECO:0000256" key="9">
    <source>
        <dbReference type="SAM" id="MobiDB-lite"/>
    </source>
</evidence>
<dbReference type="SMART" id="SM00355">
    <property type="entry name" value="ZnF_C2H2"/>
    <property type="match status" value="10"/>
</dbReference>
<dbReference type="GO" id="GO:0008270">
    <property type="term" value="F:zinc ion binding"/>
    <property type="evidence" value="ECO:0007669"/>
    <property type="project" value="UniProtKB-KW"/>
</dbReference>
<feature type="domain" description="C2H2-type" evidence="10">
    <location>
        <begin position="273"/>
        <end position="300"/>
    </location>
</feature>
<dbReference type="InterPro" id="IPR013087">
    <property type="entry name" value="Znf_C2H2_type"/>
</dbReference>
<dbReference type="GO" id="GO:0000981">
    <property type="term" value="F:DNA-binding transcription factor activity, RNA polymerase II-specific"/>
    <property type="evidence" value="ECO:0007669"/>
    <property type="project" value="TreeGrafter"/>
</dbReference>
<feature type="domain" description="C2H2-type" evidence="10">
    <location>
        <begin position="391"/>
        <end position="416"/>
    </location>
</feature>
<feature type="domain" description="C2H2-type" evidence="10">
    <location>
        <begin position="449"/>
        <end position="479"/>
    </location>
</feature>
<evidence type="ECO:0000256" key="7">
    <source>
        <dbReference type="ARBA" id="ARBA00023242"/>
    </source>
</evidence>
<dbReference type="EMBL" id="OC871347">
    <property type="protein sequence ID" value="CAD7635405.1"/>
    <property type="molecule type" value="Genomic_DNA"/>
</dbReference>
<feature type="region of interest" description="Disordered" evidence="9">
    <location>
        <begin position="47"/>
        <end position="144"/>
    </location>
</feature>
<dbReference type="PANTHER" id="PTHR19818:SF139">
    <property type="entry name" value="PAIR-RULE PROTEIN ODD-PAIRED"/>
    <property type="match status" value="1"/>
</dbReference>
<evidence type="ECO:0000259" key="10">
    <source>
        <dbReference type="PROSITE" id="PS50157"/>
    </source>
</evidence>
<evidence type="ECO:0000313" key="11">
    <source>
        <dbReference type="EMBL" id="CAD7635405.1"/>
    </source>
</evidence>
<evidence type="ECO:0000256" key="1">
    <source>
        <dbReference type="ARBA" id="ARBA00004123"/>
    </source>
</evidence>
<dbReference type="GO" id="GO:0005634">
    <property type="term" value="C:nucleus"/>
    <property type="evidence" value="ECO:0007669"/>
    <property type="project" value="UniProtKB-SubCell"/>
</dbReference>
<feature type="domain" description="C2H2-type" evidence="10">
    <location>
        <begin position="242"/>
        <end position="272"/>
    </location>
</feature>
<evidence type="ECO:0000256" key="4">
    <source>
        <dbReference type="ARBA" id="ARBA00022771"/>
    </source>
</evidence>
<dbReference type="PANTHER" id="PTHR19818">
    <property type="entry name" value="ZINC FINGER PROTEIN ZIC AND GLI"/>
    <property type="match status" value="1"/>
</dbReference>
<dbReference type="FunFam" id="3.30.160.60:FF:000204">
    <property type="entry name" value="Zinc finger protein 331"/>
    <property type="match status" value="1"/>
</dbReference>
<dbReference type="EMBL" id="CAJPIZ010016772">
    <property type="protein sequence ID" value="CAG2115835.1"/>
    <property type="molecule type" value="Genomic_DNA"/>
</dbReference>
<dbReference type="AlphaFoldDB" id="A0A7R9L5P6"/>
<evidence type="ECO:0000256" key="5">
    <source>
        <dbReference type="ARBA" id="ARBA00022833"/>
    </source>
</evidence>
<keyword evidence="4 8" id="KW-0863">Zinc-finger</keyword>
<keyword evidence="7" id="KW-0539">Nucleus</keyword>
<dbReference type="PROSITE" id="PS50157">
    <property type="entry name" value="ZINC_FINGER_C2H2_2"/>
    <property type="match status" value="10"/>
</dbReference>
<organism evidence="11">
    <name type="scientific">Medioppia subpectinata</name>
    <dbReference type="NCBI Taxonomy" id="1979941"/>
    <lineage>
        <taxon>Eukaryota</taxon>
        <taxon>Metazoa</taxon>
        <taxon>Ecdysozoa</taxon>
        <taxon>Arthropoda</taxon>
        <taxon>Chelicerata</taxon>
        <taxon>Arachnida</taxon>
        <taxon>Acari</taxon>
        <taxon>Acariformes</taxon>
        <taxon>Sarcoptiformes</taxon>
        <taxon>Oribatida</taxon>
        <taxon>Brachypylina</taxon>
        <taxon>Oppioidea</taxon>
        <taxon>Oppiidae</taxon>
        <taxon>Medioppia</taxon>
    </lineage>
</organism>
<comment type="subcellular location">
    <subcellularLocation>
        <location evidence="1">Nucleus</location>
    </subcellularLocation>
</comment>
<feature type="domain" description="C2H2-type" evidence="10">
    <location>
        <begin position="332"/>
        <end position="360"/>
    </location>
</feature>
<reference evidence="11" key="1">
    <citation type="submission" date="2020-11" db="EMBL/GenBank/DDBJ databases">
        <authorList>
            <person name="Tran Van P."/>
        </authorList>
    </citation>
    <scope>NUCLEOTIDE SEQUENCE</scope>
</reference>
<evidence type="ECO:0000256" key="3">
    <source>
        <dbReference type="ARBA" id="ARBA00022737"/>
    </source>
</evidence>
<keyword evidence="2" id="KW-0479">Metal-binding</keyword>
<keyword evidence="6" id="KW-0238">DNA-binding</keyword>
<feature type="domain" description="C2H2-type" evidence="10">
    <location>
        <begin position="302"/>
        <end position="331"/>
    </location>
</feature>
<feature type="domain" description="C2H2-type" evidence="10">
    <location>
        <begin position="361"/>
        <end position="390"/>
    </location>
</feature>
<keyword evidence="12" id="KW-1185">Reference proteome</keyword>
<sequence>MHIQCPKTSHPVMTTNTVSDNSFKQMSTILGQIQFAFNTSLDAHPVPADITSSEDNKHSVRQLIQTEDTRSEPKKTLNGNKAKTTTKRRYNKQKTICDESDDNSDHNWEQTSSDEEMNDKNEKKKRKCVQKSEKSGENSTTAPLKKKYKEKTTLSANGKCFRPKNFICDYIGCEKQFAENEKLLAHIRVRHTMERPFGCDVCHKTYPTERYLRAHQKMHSEGFKRFPRTPKKKYNYIREKAFVCHYSGCERRFSDREYLSAHIRITHTKERPFECDICHKTFPTQRYLTRHQMIHTDTAKPFVCYWVGCDYAFRTNQSLSHHIQSHEQLRQYACDECDSRFNLKRSLQAHKNTVHSTARPYTCDWPACEATYKDLNMLKRHKETHLGVKQYVCDREGCGKGFVTNHHLKQHKRQHSLPFVCSWPACDRRYPSNNRLQDHMNSHQGLRVVECPVEGCDKTFTSKPCARQHLRQVHKYKTTEGLIPIKK</sequence>
<dbReference type="Pfam" id="PF00096">
    <property type="entry name" value="zf-C2H2"/>
    <property type="match status" value="5"/>
</dbReference>
<accession>A0A7R9L5P6</accession>
<feature type="domain" description="C2H2-type" evidence="10">
    <location>
        <begin position="419"/>
        <end position="448"/>
    </location>
</feature>
<dbReference type="OrthoDB" id="6407147at2759"/>
<evidence type="ECO:0000256" key="8">
    <source>
        <dbReference type="PROSITE-ProRule" id="PRU00042"/>
    </source>
</evidence>
<dbReference type="GO" id="GO:0045944">
    <property type="term" value="P:positive regulation of transcription by RNA polymerase II"/>
    <property type="evidence" value="ECO:0007669"/>
    <property type="project" value="UniProtKB-ARBA"/>
</dbReference>
<dbReference type="FunFam" id="3.30.160.60:FF:000072">
    <property type="entry name" value="zinc finger protein 143 isoform X1"/>
    <property type="match status" value="1"/>
</dbReference>
<gene>
    <name evidence="11" type="ORF">OSB1V03_LOCUS15796</name>
</gene>
<evidence type="ECO:0000313" key="12">
    <source>
        <dbReference type="Proteomes" id="UP000759131"/>
    </source>
</evidence>
<dbReference type="InterPro" id="IPR036236">
    <property type="entry name" value="Znf_C2H2_sf"/>
</dbReference>
<evidence type="ECO:0000256" key="6">
    <source>
        <dbReference type="ARBA" id="ARBA00023125"/>
    </source>
</evidence>
<dbReference type="PROSITE" id="PS00028">
    <property type="entry name" value="ZINC_FINGER_C2H2_1"/>
    <property type="match status" value="10"/>
</dbReference>
<dbReference type="InterPro" id="IPR050329">
    <property type="entry name" value="GLI_C2H2-zinc-finger"/>
</dbReference>
<dbReference type="Proteomes" id="UP000759131">
    <property type="component" value="Unassembled WGS sequence"/>
</dbReference>
<dbReference type="SUPFAM" id="SSF57667">
    <property type="entry name" value="beta-beta-alpha zinc fingers"/>
    <property type="match status" value="6"/>
</dbReference>
<dbReference type="Gene3D" id="3.30.160.60">
    <property type="entry name" value="Classic Zinc Finger"/>
    <property type="match status" value="10"/>
</dbReference>
<keyword evidence="3" id="KW-0677">Repeat</keyword>
<feature type="domain" description="C2H2-type" evidence="10">
    <location>
        <begin position="166"/>
        <end position="196"/>
    </location>
</feature>
<protein>
    <recommendedName>
        <fullName evidence="10">C2H2-type domain-containing protein</fullName>
    </recommendedName>
</protein>
<name>A0A7R9L5P6_9ACAR</name>
<proteinExistence type="predicted"/>
<keyword evidence="5" id="KW-0862">Zinc</keyword>
<evidence type="ECO:0000256" key="2">
    <source>
        <dbReference type="ARBA" id="ARBA00022723"/>
    </source>
</evidence>
<dbReference type="GO" id="GO:0000978">
    <property type="term" value="F:RNA polymerase II cis-regulatory region sequence-specific DNA binding"/>
    <property type="evidence" value="ECO:0007669"/>
    <property type="project" value="TreeGrafter"/>
</dbReference>